<feature type="transmembrane region" description="Helical" evidence="1">
    <location>
        <begin position="181"/>
        <end position="199"/>
    </location>
</feature>
<evidence type="ECO:0000313" key="3">
    <source>
        <dbReference type="Proteomes" id="UP000606724"/>
    </source>
</evidence>
<reference evidence="2 3" key="1">
    <citation type="submission" date="2020-08" db="EMBL/GenBank/DDBJ databases">
        <title>A Genomic Blueprint of the Chicken Gut Microbiome.</title>
        <authorList>
            <person name="Gilroy R."/>
            <person name="Ravi A."/>
            <person name="Getino M."/>
            <person name="Pursley I."/>
            <person name="Horton D.L."/>
            <person name="Alikhan N.-F."/>
            <person name="Baker D."/>
            <person name="Gharbi K."/>
            <person name="Hall N."/>
            <person name="Watson M."/>
            <person name="Adriaenssens E.M."/>
            <person name="Foster-Nyarko E."/>
            <person name="Jarju S."/>
            <person name="Secka A."/>
            <person name="Antonio M."/>
            <person name="Oren A."/>
            <person name="Chaudhuri R."/>
            <person name="La Ragione R.M."/>
            <person name="Hildebrand F."/>
            <person name="Pallen M.J."/>
        </authorList>
    </citation>
    <scope>NUCLEOTIDE SEQUENCE [LARGE SCALE GENOMIC DNA]</scope>
    <source>
        <strain evidence="2 3">Sa4CVA2</strain>
    </source>
</reference>
<feature type="transmembrane region" description="Helical" evidence="1">
    <location>
        <begin position="88"/>
        <end position="109"/>
    </location>
</feature>
<organism evidence="2 3">
    <name type="scientific">Psychrobacter communis</name>
    <dbReference type="NCBI Taxonomy" id="2762238"/>
    <lineage>
        <taxon>Bacteria</taxon>
        <taxon>Pseudomonadati</taxon>
        <taxon>Pseudomonadota</taxon>
        <taxon>Gammaproteobacteria</taxon>
        <taxon>Moraxellales</taxon>
        <taxon>Moraxellaceae</taxon>
        <taxon>Psychrobacter</taxon>
    </lineage>
</organism>
<keyword evidence="1" id="KW-0812">Transmembrane</keyword>
<feature type="transmembrane region" description="Helical" evidence="1">
    <location>
        <begin position="211"/>
        <end position="226"/>
    </location>
</feature>
<feature type="transmembrane region" description="Helical" evidence="1">
    <location>
        <begin position="255"/>
        <end position="273"/>
    </location>
</feature>
<feature type="transmembrane region" description="Helical" evidence="1">
    <location>
        <begin position="5"/>
        <end position="21"/>
    </location>
</feature>
<keyword evidence="3" id="KW-1185">Reference proteome</keyword>
<dbReference type="EMBL" id="JACSQR010000019">
    <property type="protein sequence ID" value="MBD7947946.1"/>
    <property type="molecule type" value="Genomic_DNA"/>
</dbReference>
<proteinExistence type="predicted"/>
<keyword evidence="1" id="KW-1133">Transmembrane helix</keyword>
<feature type="transmembrane region" description="Helical" evidence="1">
    <location>
        <begin position="429"/>
        <end position="447"/>
    </location>
</feature>
<name>A0ABR8RJM2_9GAMM</name>
<sequence>MKATLIPILLLSFISLLYIIVGSDSSHFSSIFLLPLCLFMTSLVFNQIHLNYTNSTVFKLFVIQMGIRYSILPALLSSNYELQTIYSFNTAIIIMVLELFACHIVLFLFQGKQKYSYLNKRTYIEPLKQIPLIVIFLVLLLLYIYITGAFNTINPIWSLSDYIETYITNNEDLISSGYGPLAFKLFRALLALVAISVIARSHNIKNSYKKWMYLLVIIISNLYIIGTSRFSIILFSLPLLFLVADLLNKRDSRRILSIATIAIVIVLSIASVAKFSRYGNNADLSNILSATSLNAYFAGPLLISNGLDAGSDIKGYESVLFLFNDTFNNIPLLSHFTSNEFKTNIIFNESIYGHRDYSDQIVPLSISGYFHFGILGVMFYSSMLLALALWFERNAYKEPNIGFKYFYISLSISLSLIFMSNLSGSYANIVRNYLFLFFPLLLISYSTKLRIHKKN</sequence>
<dbReference type="RefSeq" id="WP_191691721.1">
    <property type="nucleotide sequence ID" value="NZ_JACSQR010000019.1"/>
</dbReference>
<gene>
    <name evidence="2" type="ORF">H9653_07940</name>
</gene>
<dbReference type="Proteomes" id="UP000606724">
    <property type="component" value="Unassembled WGS sequence"/>
</dbReference>
<evidence type="ECO:0000256" key="1">
    <source>
        <dbReference type="SAM" id="Phobius"/>
    </source>
</evidence>
<feature type="transmembrane region" description="Helical" evidence="1">
    <location>
        <begin position="403"/>
        <end position="423"/>
    </location>
</feature>
<comment type="caution">
    <text evidence="2">The sequence shown here is derived from an EMBL/GenBank/DDBJ whole genome shotgun (WGS) entry which is preliminary data.</text>
</comment>
<feature type="transmembrane region" description="Helical" evidence="1">
    <location>
        <begin position="369"/>
        <end position="391"/>
    </location>
</feature>
<feature type="transmembrane region" description="Helical" evidence="1">
    <location>
        <begin position="130"/>
        <end position="150"/>
    </location>
</feature>
<evidence type="ECO:0008006" key="4">
    <source>
        <dbReference type="Google" id="ProtNLM"/>
    </source>
</evidence>
<keyword evidence="1" id="KW-0472">Membrane</keyword>
<evidence type="ECO:0000313" key="2">
    <source>
        <dbReference type="EMBL" id="MBD7947946.1"/>
    </source>
</evidence>
<feature type="transmembrane region" description="Helical" evidence="1">
    <location>
        <begin position="27"/>
        <end position="45"/>
    </location>
</feature>
<accession>A0ABR8RJM2</accession>
<protein>
    <recommendedName>
        <fullName evidence="4">Oligosaccharide repeat unit polymerase</fullName>
    </recommendedName>
</protein>